<evidence type="ECO:0000313" key="4">
    <source>
        <dbReference type="EMBL" id="OOF99669.1"/>
    </source>
</evidence>
<dbReference type="Proteomes" id="UP000188318">
    <property type="component" value="Unassembled WGS sequence"/>
</dbReference>
<comment type="similarity">
    <text evidence="1">Belongs to the ATP-dependent AMP-binding enzyme family.</text>
</comment>
<dbReference type="AlphaFoldDB" id="A0A1R3RYU8"/>
<dbReference type="GO" id="GO:0005324">
    <property type="term" value="F:long-chain fatty acid transmembrane transporter activity"/>
    <property type="evidence" value="ECO:0007669"/>
    <property type="project" value="TreeGrafter"/>
</dbReference>
<dbReference type="PROSITE" id="PS00455">
    <property type="entry name" value="AMP_BINDING"/>
    <property type="match status" value="1"/>
</dbReference>
<dbReference type="VEuPathDB" id="FungiDB:ASPCADRAFT_126564"/>
<dbReference type="FunFam" id="3.30.300.30:FF:000055">
    <property type="entry name" value="Bifunctional fatty acid transporter/acyl-CoA synthetase (FAT1), putative"/>
    <property type="match status" value="1"/>
</dbReference>
<evidence type="ECO:0000259" key="3">
    <source>
        <dbReference type="Pfam" id="PF00501"/>
    </source>
</evidence>
<dbReference type="GO" id="GO:0044539">
    <property type="term" value="P:long-chain fatty acid import into cell"/>
    <property type="evidence" value="ECO:0007669"/>
    <property type="project" value="TreeGrafter"/>
</dbReference>
<dbReference type="SUPFAM" id="SSF56801">
    <property type="entry name" value="Acetyl-CoA synthetase-like"/>
    <property type="match status" value="1"/>
</dbReference>
<dbReference type="PANTHER" id="PTHR43107">
    <property type="entry name" value="LONG-CHAIN FATTY ACID TRANSPORT PROTEIN"/>
    <property type="match status" value="1"/>
</dbReference>
<name>A0A1R3RYU8_ASPC5</name>
<dbReference type="InterPro" id="IPR045851">
    <property type="entry name" value="AMP-bd_C_sf"/>
</dbReference>
<gene>
    <name evidence="4" type="ORF">ASPCADRAFT_126564</name>
</gene>
<evidence type="ECO:0000313" key="5">
    <source>
        <dbReference type="Proteomes" id="UP000188318"/>
    </source>
</evidence>
<keyword evidence="5" id="KW-1185">Reference proteome</keyword>
<dbReference type="GO" id="GO:0005777">
    <property type="term" value="C:peroxisome"/>
    <property type="evidence" value="ECO:0007669"/>
    <property type="project" value="TreeGrafter"/>
</dbReference>
<dbReference type="InterPro" id="IPR042099">
    <property type="entry name" value="ANL_N_sf"/>
</dbReference>
<keyword evidence="2" id="KW-0436">Ligase</keyword>
<dbReference type="Gene3D" id="3.40.50.12780">
    <property type="entry name" value="N-terminal domain of ligase-like"/>
    <property type="match status" value="1"/>
</dbReference>
<protein>
    <recommendedName>
        <fullName evidence="3">AMP-dependent synthetase/ligase domain-containing protein</fullName>
    </recommendedName>
</protein>
<dbReference type="InterPro" id="IPR000873">
    <property type="entry name" value="AMP-dep_synth/lig_dom"/>
</dbReference>
<sequence>MEYLSEISGSSIAIASALSAAAGAYINAKYSVSSDLASLYNERSWTNRLGQRIAQLGDTTTIYKMLERVVEVEGHGSAEALWFEHRTWTYTQLKDLVDRFAALLHTKDIHPGDYVGVFTTNSPEMVVAIYALSKLGAIAALINTNLRDDTFVHCLSVSGSKYIISTPDISQFVCSDLPHSALNLSAFDGVSAGATEIITLADLQQYSLSGVAAAKRSIGDLSALIYTSGTTGKPKACAIRNMMALITSNPHTIDVNNRSKYYPLRTYSPLPLFHGTAYFTGICYSVGNAGTLCLRRKFSASQFWKDVHDSRATRILYIGELCRYLLSTPPSPYDRDHVCIVANGNGLRGEIWERFRERFGVPEIREFYRSTEGVAKFDNWGVGAWGAGKVGFSGPIKRFLEDDTYIVRYDTDTEAPYRDPKTGFCIQAKLGEEGEAIGRVKSRGLLTEYLHNKDATETKLLRNVFKEGDLFQRTGDLVVRDHDGWVRFQDRVGDTFRWKGENVSAGEIRDHICRLPSIHDAVVYGVKLSGYDGQAGAAGITLEDASPATEENVMASLYSELKKKGVPSYAFPRLVRLTDKVETGVTFKQAKGALTKKGWDPRTDWGGDKLYWLNGTAYEKLDGASWMSIESGQAKL</sequence>
<feature type="domain" description="AMP-dependent synthetase/ligase" evidence="3">
    <location>
        <begin position="72"/>
        <end position="377"/>
    </location>
</feature>
<dbReference type="Gene3D" id="3.30.300.30">
    <property type="match status" value="1"/>
</dbReference>
<dbReference type="Pfam" id="PF00501">
    <property type="entry name" value="AMP-binding"/>
    <property type="match status" value="1"/>
</dbReference>
<dbReference type="GO" id="GO:0009898">
    <property type="term" value="C:cytoplasmic side of plasma membrane"/>
    <property type="evidence" value="ECO:0007669"/>
    <property type="project" value="TreeGrafter"/>
</dbReference>
<organism evidence="4 5">
    <name type="scientific">Aspergillus carbonarius (strain ITEM 5010)</name>
    <dbReference type="NCBI Taxonomy" id="602072"/>
    <lineage>
        <taxon>Eukaryota</taxon>
        <taxon>Fungi</taxon>
        <taxon>Dikarya</taxon>
        <taxon>Ascomycota</taxon>
        <taxon>Pezizomycotina</taxon>
        <taxon>Eurotiomycetes</taxon>
        <taxon>Eurotiomycetidae</taxon>
        <taxon>Eurotiales</taxon>
        <taxon>Aspergillaceae</taxon>
        <taxon>Aspergillus</taxon>
        <taxon>Aspergillus subgen. Circumdati</taxon>
    </lineage>
</organism>
<dbReference type="OrthoDB" id="10253869at2759"/>
<dbReference type="GO" id="GO:0004467">
    <property type="term" value="F:long-chain fatty acid-CoA ligase activity"/>
    <property type="evidence" value="ECO:0007669"/>
    <property type="project" value="TreeGrafter"/>
</dbReference>
<dbReference type="PANTHER" id="PTHR43107:SF20">
    <property type="entry name" value="FATTY ACID TRANSPORTER_ACYL-COA SYNTHETASE (FAT1), PUTATIVE (AFU_ORTHOLOGUE AFUA_2G11360)-RELATED"/>
    <property type="match status" value="1"/>
</dbReference>
<dbReference type="GO" id="GO:0005811">
    <property type="term" value="C:lipid droplet"/>
    <property type="evidence" value="ECO:0007669"/>
    <property type="project" value="TreeGrafter"/>
</dbReference>
<evidence type="ECO:0000256" key="2">
    <source>
        <dbReference type="ARBA" id="ARBA00022598"/>
    </source>
</evidence>
<dbReference type="OMA" id="WRFIRIF"/>
<accession>A0A1R3RYU8</accession>
<dbReference type="STRING" id="602072.A0A1R3RYU8"/>
<evidence type="ECO:0000256" key="1">
    <source>
        <dbReference type="ARBA" id="ARBA00006432"/>
    </source>
</evidence>
<proteinExistence type="inferred from homology"/>
<dbReference type="InterPro" id="IPR020845">
    <property type="entry name" value="AMP-binding_CS"/>
</dbReference>
<dbReference type="EMBL" id="KV907494">
    <property type="protein sequence ID" value="OOF99669.1"/>
    <property type="molecule type" value="Genomic_DNA"/>
</dbReference>
<reference evidence="5" key="1">
    <citation type="journal article" date="2017" name="Genome Biol.">
        <title>Comparative genomics reveals high biological diversity and specific adaptations in the industrially and medically important fungal genus Aspergillus.</title>
        <authorList>
            <person name="de Vries R.P."/>
            <person name="Riley R."/>
            <person name="Wiebenga A."/>
            <person name="Aguilar-Osorio G."/>
            <person name="Amillis S."/>
            <person name="Uchima C.A."/>
            <person name="Anderluh G."/>
            <person name="Asadollahi M."/>
            <person name="Askin M."/>
            <person name="Barry K."/>
            <person name="Battaglia E."/>
            <person name="Bayram O."/>
            <person name="Benocci T."/>
            <person name="Braus-Stromeyer S.A."/>
            <person name="Caldana C."/>
            <person name="Canovas D."/>
            <person name="Cerqueira G.C."/>
            <person name="Chen F."/>
            <person name="Chen W."/>
            <person name="Choi C."/>
            <person name="Clum A."/>
            <person name="Dos Santos R.A."/>
            <person name="Damasio A.R."/>
            <person name="Diallinas G."/>
            <person name="Emri T."/>
            <person name="Fekete E."/>
            <person name="Flipphi M."/>
            <person name="Freyberg S."/>
            <person name="Gallo A."/>
            <person name="Gournas C."/>
            <person name="Habgood R."/>
            <person name="Hainaut M."/>
            <person name="Harispe M.L."/>
            <person name="Henrissat B."/>
            <person name="Hilden K.S."/>
            <person name="Hope R."/>
            <person name="Hossain A."/>
            <person name="Karabika E."/>
            <person name="Karaffa L."/>
            <person name="Karanyi Z."/>
            <person name="Krasevec N."/>
            <person name="Kuo A."/>
            <person name="Kusch H."/>
            <person name="LaButti K."/>
            <person name="Lagendijk E.L."/>
            <person name="Lapidus A."/>
            <person name="Levasseur A."/>
            <person name="Lindquist E."/>
            <person name="Lipzen A."/>
            <person name="Logrieco A.F."/>
            <person name="MacCabe A."/>
            <person name="Maekelae M.R."/>
            <person name="Malavazi I."/>
            <person name="Melin P."/>
            <person name="Meyer V."/>
            <person name="Mielnichuk N."/>
            <person name="Miskei M."/>
            <person name="Molnar A.P."/>
            <person name="Mule G."/>
            <person name="Ngan C.Y."/>
            <person name="Orejas M."/>
            <person name="Orosz E."/>
            <person name="Ouedraogo J.P."/>
            <person name="Overkamp K.M."/>
            <person name="Park H.-S."/>
            <person name="Perrone G."/>
            <person name="Piumi F."/>
            <person name="Punt P.J."/>
            <person name="Ram A.F."/>
            <person name="Ramon A."/>
            <person name="Rauscher S."/>
            <person name="Record E."/>
            <person name="Riano-Pachon D.M."/>
            <person name="Robert V."/>
            <person name="Roehrig J."/>
            <person name="Ruller R."/>
            <person name="Salamov A."/>
            <person name="Salih N.S."/>
            <person name="Samson R.A."/>
            <person name="Sandor E."/>
            <person name="Sanguinetti M."/>
            <person name="Schuetze T."/>
            <person name="Sepcic K."/>
            <person name="Shelest E."/>
            <person name="Sherlock G."/>
            <person name="Sophianopoulou V."/>
            <person name="Squina F.M."/>
            <person name="Sun H."/>
            <person name="Susca A."/>
            <person name="Todd R.B."/>
            <person name="Tsang A."/>
            <person name="Unkles S.E."/>
            <person name="van de Wiele N."/>
            <person name="van Rossen-Uffink D."/>
            <person name="Oliveira J.V."/>
            <person name="Vesth T.C."/>
            <person name="Visser J."/>
            <person name="Yu J.-H."/>
            <person name="Zhou M."/>
            <person name="Andersen M.R."/>
            <person name="Archer D.B."/>
            <person name="Baker S.E."/>
            <person name="Benoit I."/>
            <person name="Brakhage A.A."/>
            <person name="Braus G.H."/>
            <person name="Fischer R."/>
            <person name="Frisvad J.C."/>
            <person name="Goldman G.H."/>
            <person name="Houbraken J."/>
            <person name="Oakley B."/>
            <person name="Pocsi I."/>
            <person name="Scazzocchio C."/>
            <person name="Seiboth B."/>
            <person name="vanKuyk P.A."/>
            <person name="Wortman J."/>
            <person name="Dyer P.S."/>
            <person name="Grigoriev I.V."/>
        </authorList>
    </citation>
    <scope>NUCLEOTIDE SEQUENCE [LARGE SCALE GENOMIC DNA]</scope>
    <source>
        <strain evidence="5">ITEM 5010</strain>
    </source>
</reference>